<protein>
    <submittedName>
        <fullName evidence="2">Uncharacterized protein</fullName>
    </submittedName>
</protein>
<sequence>MLHRDPNSPILCEWESEADQSSNVLHLSICNIMVPETFLEQEELLRSASSLKGDTETSTSSRRQKDNLDINGTNILDV</sequence>
<dbReference type="EMBL" id="JAVFWL010000005">
    <property type="protein sequence ID" value="KAK6755054.1"/>
    <property type="molecule type" value="Genomic_DNA"/>
</dbReference>
<proteinExistence type="predicted"/>
<accession>A0ABR1DXC5</accession>
<evidence type="ECO:0000256" key="1">
    <source>
        <dbReference type="SAM" id="MobiDB-lite"/>
    </source>
</evidence>
<comment type="caution">
    <text evidence="2">The sequence shown here is derived from an EMBL/GenBank/DDBJ whole genome shotgun (WGS) entry which is preliminary data.</text>
</comment>
<gene>
    <name evidence="2" type="primary">Necator_chrV.g18597</name>
    <name evidence="2" type="ORF">RB195_013806</name>
</gene>
<keyword evidence="3" id="KW-1185">Reference proteome</keyword>
<evidence type="ECO:0000313" key="2">
    <source>
        <dbReference type="EMBL" id="KAK6755054.1"/>
    </source>
</evidence>
<reference evidence="2 3" key="1">
    <citation type="submission" date="2023-08" db="EMBL/GenBank/DDBJ databases">
        <title>A Necator americanus chromosomal reference genome.</title>
        <authorList>
            <person name="Ilik V."/>
            <person name="Petrzelkova K.J."/>
            <person name="Pardy F."/>
            <person name="Fuh T."/>
            <person name="Niatou-Singa F.S."/>
            <person name="Gouil Q."/>
            <person name="Baker L."/>
            <person name="Ritchie M.E."/>
            <person name="Jex A.R."/>
            <person name="Gazzola D."/>
            <person name="Li H."/>
            <person name="Toshio Fujiwara R."/>
            <person name="Zhan B."/>
            <person name="Aroian R.V."/>
            <person name="Pafco B."/>
            <person name="Schwarz E.M."/>
        </authorList>
    </citation>
    <scope>NUCLEOTIDE SEQUENCE [LARGE SCALE GENOMIC DNA]</scope>
    <source>
        <strain evidence="2 3">Aroian</strain>
        <tissue evidence="2">Whole animal</tissue>
    </source>
</reference>
<feature type="region of interest" description="Disordered" evidence="1">
    <location>
        <begin position="48"/>
        <end position="78"/>
    </location>
</feature>
<dbReference type="Proteomes" id="UP001303046">
    <property type="component" value="Unassembled WGS sequence"/>
</dbReference>
<name>A0ABR1DXC5_NECAM</name>
<evidence type="ECO:0000313" key="3">
    <source>
        <dbReference type="Proteomes" id="UP001303046"/>
    </source>
</evidence>
<organism evidence="2 3">
    <name type="scientific">Necator americanus</name>
    <name type="common">Human hookworm</name>
    <dbReference type="NCBI Taxonomy" id="51031"/>
    <lineage>
        <taxon>Eukaryota</taxon>
        <taxon>Metazoa</taxon>
        <taxon>Ecdysozoa</taxon>
        <taxon>Nematoda</taxon>
        <taxon>Chromadorea</taxon>
        <taxon>Rhabditida</taxon>
        <taxon>Rhabditina</taxon>
        <taxon>Rhabditomorpha</taxon>
        <taxon>Strongyloidea</taxon>
        <taxon>Ancylostomatidae</taxon>
        <taxon>Bunostominae</taxon>
        <taxon>Necator</taxon>
    </lineage>
</organism>
<feature type="compositionally biased region" description="Polar residues" evidence="1">
    <location>
        <begin position="48"/>
        <end position="61"/>
    </location>
</feature>